<dbReference type="STRING" id="1071381.G8BYG4"/>
<dbReference type="GO" id="GO:0046983">
    <property type="term" value="F:protein dimerization activity"/>
    <property type="evidence" value="ECO:0007669"/>
    <property type="project" value="InterPro"/>
</dbReference>
<dbReference type="SUPFAM" id="SSF47459">
    <property type="entry name" value="HLH, helix-loop-helix DNA-binding domain"/>
    <property type="match status" value="1"/>
</dbReference>
<evidence type="ECO:0000259" key="1">
    <source>
        <dbReference type="PROSITE" id="PS50888"/>
    </source>
</evidence>
<sequence length="369" mass="41990">MHTANNFFELINGSTNKDDDFDLGIDFDTAYNIFKEEFSLDAENANNNLFNNIASPVRNEVPPLEETLVEPPSNSKLPETPIANEETLDLHIKEILNHGNTNIQTPALLTTIESSAIENFLESVMTSNPSPPSFNHHVVREPHVSPALTTLSHIHTPSLPHDDYRNVGLELSPIITRPNEIPFIVPPNTFVATNSKIHNIYAKYSSFETSQEVPVENLQTSTDFEEILTRNKLDFKESDVLQPFYAPGNLYLPELRISDSEVPLHIKEDTETVKKWKHVEAEKKRRNLIKRAFDNLISIMNVSKNDDNNTLDSDANIYLTTSGKVSKRVPKHIQLRRIVHDIKLITKANEKLEHMLKNDIIEIITYNIN</sequence>
<dbReference type="GeneID" id="11533167"/>
<name>G8BYG4_TETPH</name>
<protein>
    <recommendedName>
        <fullName evidence="1">BHLH domain-containing protein</fullName>
    </recommendedName>
</protein>
<keyword evidence="3" id="KW-1185">Reference proteome</keyword>
<dbReference type="Pfam" id="PF23179">
    <property type="entry name" value="bHLH_INO2"/>
    <property type="match status" value="1"/>
</dbReference>
<dbReference type="InterPro" id="IPR057071">
    <property type="entry name" value="bHLH_INO2"/>
</dbReference>
<feature type="domain" description="BHLH" evidence="1">
    <location>
        <begin position="273"/>
        <end position="345"/>
    </location>
</feature>
<dbReference type="KEGG" id="tpf:TPHA_0J00830"/>
<evidence type="ECO:0000313" key="3">
    <source>
        <dbReference type="Proteomes" id="UP000005666"/>
    </source>
</evidence>
<evidence type="ECO:0000313" key="2">
    <source>
        <dbReference type="EMBL" id="CCE64906.1"/>
    </source>
</evidence>
<dbReference type="OMA" id="KIDDSEM"/>
<dbReference type="eggNOG" id="ENOG502S8Z5">
    <property type="taxonomic scope" value="Eukaryota"/>
</dbReference>
<reference evidence="2 3" key="1">
    <citation type="journal article" date="2011" name="Proc. Natl. Acad. Sci. U.S.A.">
        <title>Evolutionary erosion of yeast sex chromosomes by mating-type switching accidents.</title>
        <authorList>
            <person name="Gordon J.L."/>
            <person name="Armisen D."/>
            <person name="Proux-Wera E."/>
            <person name="Oheigeartaigh S.S."/>
            <person name="Byrne K.P."/>
            <person name="Wolfe K.H."/>
        </authorList>
    </citation>
    <scope>NUCLEOTIDE SEQUENCE [LARGE SCALE GENOMIC DNA]</scope>
    <source>
        <strain evidence="3">ATCC 24235 / CBS 4417 / NBRC 1672 / NRRL Y-8282 / UCD 70-5</strain>
    </source>
</reference>
<dbReference type="AlphaFoldDB" id="G8BYG4"/>
<dbReference type="HOGENOM" id="CLU_052055_0_0_1"/>
<proteinExistence type="predicted"/>
<dbReference type="RefSeq" id="XP_003687340.1">
    <property type="nucleotide sequence ID" value="XM_003687292.1"/>
</dbReference>
<dbReference type="InterPro" id="IPR011598">
    <property type="entry name" value="bHLH_dom"/>
</dbReference>
<dbReference type="CDD" id="cd11388">
    <property type="entry name" value="bHLH_ScINO2_like"/>
    <property type="match status" value="1"/>
</dbReference>
<dbReference type="EMBL" id="HE612865">
    <property type="protein sequence ID" value="CCE64906.1"/>
    <property type="molecule type" value="Genomic_DNA"/>
</dbReference>
<dbReference type="InterPro" id="IPR036638">
    <property type="entry name" value="HLH_DNA-bd_sf"/>
</dbReference>
<organism evidence="2 3">
    <name type="scientific">Tetrapisispora phaffii (strain ATCC 24235 / CBS 4417 / NBRC 1672 / NRRL Y-8282 / UCD 70-5)</name>
    <name type="common">Yeast</name>
    <name type="synonym">Fabospora phaffii</name>
    <dbReference type="NCBI Taxonomy" id="1071381"/>
    <lineage>
        <taxon>Eukaryota</taxon>
        <taxon>Fungi</taxon>
        <taxon>Dikarya</taxon>
        <taxon>Ascomycota</taxon>
        <taxon>Saccharomycotina</taxon>
        <taxon>Saccharomycetes</taxon>
        <taxon>Saccharomycetales</taxon>
        <taxon>Saccharomycetaceae</taxon>
        <taxon>Tetrapisispora</taxon>
    </lineage>
</organism>
<dbReference type="Proteomes" id="UP000005666">
    <property type="component" value="Chromosome 10"/>
</dbReference>
<accession>G8BYG4</accession>
<dbReference type="PROSITE" id="PS50888">
    <property type="entry name" value="BHLH"/>
    <property type="match status" value="1"/>
</dbReference>
<dbReference type="OrthoDB" id="3973009at2759"/>
<gene>
    <name evidence="2" type="primary">TPHA0J00830</name>
    <name evidence="2" type="ordered locus">TPHA_0J00830</name>
</gene>